<organism evidence="2 3">
    <name type="scientific">Alsobacter ponti</name>
    <dbReference type="NCBI Taxonomy" id="2962936"/>
    <lineage>
        <taxon>Bacteria</taxon>
        <taxon>Pseudomonadati</taxon>
        <taxon>Pseudomonadota</taxon>
        <taxon>Alphaproteobacteria</taxon>
        <taxon>Hyphomicrobiales</taxon>
        <taxon>Alsobacteraceae</taxon>
        <taxon>Alsobacter</taxon>
    </lineage>
</organism>
<proteinExistence type="predicted"/>
<evidence type="ECO:0000313" key="3">
    <source>
        <dbReference type="Proteomes" id="UP001205890"/>
    </source>
</evidence>
<reference evidence="2 3" key="1">
    <citation type="submission" date="2022-07" db="EMBL/GenBank/DDBJ databases">
        <authorList>
            <person name="Li W.-J."/>
            <person name="Deng Q.-Q."/>
        </authorList>
    </citation>
    <scope>NUCLEOTIDE SEQUENCE [LARGE SCALE GENOMIC DNA]</scope>
    <source>
        <strain evidence="2 3">SYSU M60028</strain>
    </source>
</reference>
<keyword evidence="1" id="KW-1133">Transmembrane helix</keyword>
<keyword evidence="3" id="KW-1185">Reference proteome</keyword>
<evidence type="ECO:0000313" key="2">
    <source>
        <dbReference type="EMBL" id="MCP8937428.1"/>
    </source>
</evidence>
<feature type="transmembrane region" description="Helical" evidence="1">
    <location>
        <begin position="91"/>
        <end position="113"/>
    </location>
</feature>
<gene>
    <name evidence="2" type="ORF">NK718_02780</name>
</gene>
<keyword evidence="1" id="KW-0472">Membrane</keyword>
<feature type="transmembrane region" description="Helical" evidence="1">
    <location>
        <begin position="148"/>
        <end position="169"/>
    </location>
</feature>
<feature type="transmembrane region" description="Helical" evidence="1">
    <location>
        <begin position="189"/>
        <end position="210"/>
    </location>
</feature>
<dbReference type="RefSeq" id="WP_254738410.1">
    <property type="nucleotide sequence ID" value="NZ_JANCLU010000002.1"/>
</dbReference>
<keyword evidence="1" id="KW-0812">Transmembrane</keyword>
<sequence length="271" mass="29047">MQCPYCAEDIRDEAIVCRHCRRDLILVKPLLERVRGLEARLEALEAERLDWPQAAERAHYAEPAALAVPAMAAPASPAATTSAKGAAVATLPAIAAALLAYLSLVASHFAILVEMDLNLIWLRVISLGIPVVFGFLSQDTGRRPVIHGAMTGLAVAIAAVLTMSLVVARLDHVSVLPVDPAGWRELADYGASIAFSFLTGVLLRQAVLALRRPAEQRGRVLNLLSAYICAKLRLEKDKDIGVETVEAVITYGIGLVAALVSLSTGLRQFLN</sequence>
<comment type="caution">
    <text evidence="2">The sequence shown here is derived from an EMBL/GenBank/DDBJ whole genome shotgun (WGS) entry which is preliminary data.</text>
</comment>
<evidence type="ECO:0008006" key="4">
    <source>
        <dbReference type="Google" id="ProtNLM"/>
    </source>
</evidence>
<evidence type="ECO:0000256" key="1">
    <source>
        <dbReference type="SAM" id="Phobius"/>
    </source>
</evidence>
<accession>A0ABT1LAY5</accession>
<feature type="transmembrane region" description="Helical" evidence="1">
    <location>
        <begin position="119"/>
        <end position="136"/>
    </location>
</feature>
<protein>
    <recommendedName>
        <fullName evidence="4">Zinc ribbon domain-containing protein</fullName>
    </recommendedName>
</protein>
<dbReference type="EMBL" id="JANCLU010000002">
    <property type="protein sequence ID" value="MCP8937428.1"/>
    <property type="molecule type" value="Genomic_DNA"/>
</dbReference>
<name>A0ABT1LAY5_9HYPH</name>
<dbReference type="Proteomes" id="UP001205890">
    <property type="component" value="Unassembled WGS sequence"/>
</dbReference>